<dbReference type="RefSeq" id="WP_072999307.1">
    <property type="nucleotide sequence ID" value="NZ_FQUM01000002.1"/>
</dbReference>
<proteinExistence type="predicted"/>
<accession>A0A1M4VWS6</accession>
<evidence type="ECO:0000313" key="1">
    <source>
        <dbReference type="EMBL" id="SHE73360.1"/>
    </source>
</evidence>
<evidence type="ECO:0000313" key="2">
    <source>
        <dbReference type="Proteomes" id="UP000184164"/>
    </source>
</evidence>
<organism evidence="1 2">
    <name type="scientific">Mariniphaga anaerophila</name>
    <dbReference type="NCBI Taxonomy" id="1484053"/>
    <lineage>
        <taxon>Bacteria</taxon>
        <taxon>Pseudomonadati</taxon>
        <taxon>Bacteroidota</taxon>
        <taxon>Bacteroidia</taxon>
        <taxon>Marinilabiliales</taxon>
        <taxon>Prolixibacteraceae</taxon>
        <taxon>Mariniphaga</taxon>
    </lineage>
</organism>
<gene>
    <name evidence="1" type="ORF">SAMN05444274_102236</name>
</gene>
<dbReference type="EMBL" id="FQUM01000002">
    <property type="protein sequence ID" value="SHE73360.1"/>
    <property type="molecule type" value="Genomic_DNA"/>
</dbReference>
<dbReference type="OrthoDB" id="1117301at2"/>
<protein>
    <submittedName>
        <fullName evidence="1">Uncharacterized protein</fullName>
    </submittedName>
</protein>
<dbReference type="Proteomes" id="UP000184164">
    <property type="component" value="Unassembled WGS sequence"/>
</dbReference>
<dbReference type="AlphaFoldDB" id="A0A1M4VWS6"/>
<reference evidence="1 2" key="1">
    <citation type="submission" date="2016-11" db="EMBL/GenBank/DDBJ databases">
        <authorList>
            <person name="Jaros S."/>
            <person name="Januszkiewicz K."/>
            <person name="Wedrychowicz H."/>
        </authorList>
    </citation>
    <scope>NUCLEOTIDE SEQUENCE [LARGE SCALE GENOMIC DNA]</scope>
    <source>
        <strain evidence="1 2">DSM 26910</strain>
    </source>
</reference>
<keyword evidence="2" id="KW-1185">Reference proteome</keyword>
<sequence>MNSNLKRDQIPPVQAENWVLNMGEEEKLTFNLMVPPIVLQKETYKILTGENENRIRVYLGLEPEKEGSKFVLCAYAVSAFLMGSGEVFRDYENPVFKLQKENQNKSVETKTVIDNIKRYQKWRSGELDEQNEWARFRKFIYPKAYLLSKYELHEIFTMQNKEEAQISFGISKTMNAMVYPTVEEERAANQQTMVFDFSAPCPPICDESSIYSSEKNVSD</sequence>
<name>A0A1M4VWS6_9BACT</name>